<dbReference type="InterPro" id="IPR029787">
    <property type="entry name" value="Nucleotide_cyclase"/>
</dbReference>
<dbReference type="EMBL" id="AGWJ02000033">
    <property type="protein sequence ID" value="EHO78832.2"/>
    <property type="molecule type" value="Genomic_DNA"/>
</dbReference>
<evidence type="ECO:0000259" key="3">
    <source>
        <dbReference type="PROSITE" id="PS50887"/>
    </source>
</evidence>
<dbReference type="InterPro" id="IPR001633">
    <property type="entry name" value="EAL_dom"/>
</dbReference>
<feature type="transmembrane region" description="Helical" evidence="1">
    <location>
        <begin position="248"/>
        <end position="270"/>
    </location>
</feature>
<dbReference type="InterPro" id="IPR035919">
    <property type="entry name" value="EAL_sf"/>
</dbReference>
<dbReference type="Pfam" id="PF00563">
    <property type="entry name" value="EAL"/>
    <property type="match status" value="1"/>
</dbReference>
<dbReference type="NCBIfam" id="TIGR00254">
    <property type="entry name" value="GGDEF"/>
    <property type="match status" value="1"/>
</dbReference>
<evidence type="ECO:0000256" key="1">
    <source>
        <dbReference type="SAM" id="Phobius"/>
    </source>
</evidence>
<reference evidence="4 5" key="1">
    <citation type="submission" date="2012-07" db="EMBL/GenBank/DDBJ databases">
        <title>The Genome Sequence of Fusobacterium ulcerans 12_1B.</title>
        <authorList>
            <consortium name="The Broad Institute Genome Sequencing Platform"/>
            <person name="Earl A."/>
            <person name="Ward D."/>
            <person name="Feldgarden M."/>
            <person name="Gevers D."/>
            <person name="Strauss J."/>
            <person name="Ambrose C.E."/>
            <person name="Allen-Vercoe E."/>
            <person name="Walker B."/>
            <person name="Young S.K."/>
            <person name="Zeng Q."/>
            <person name="Gargeya S."/>
            <person name="Fitzgerald M."/>
            <person name="Haas B."/>
            <person name="Abouelleil A."/>
            <person name="Alvarado L."/>
            <person name="Arachchi H.M."/>
            <person name="Berlin A.M."/>
            <person name="Chapman S.B."/>
            <person name="Goldberg J."/>
            <person name="Griggs A."/>
            <person name="Gujja S."/>
            <person name="Hansen M."/>
            <person name="Howarth C."/>
            <person name="Imamovic A."/>
            <person name="Larimer J."/>
            <person name="McCowen C."/>
            <person name="Montmayeur A."/>
            <person name="Murphy C."/>
            <person name="Neiman D."/>
            <person name="Pearson M."/>
            <person name="Priest M."/>
            <person name="Roberts A."/>
            <person name="Saif S."/>
            <person name="Shea T."/>
            <person name="Sisk P."/>
            <person name="Sykes S."/>
            <person name="Wortman J."/>
            <person name="Nusbaum C."/>
            <person name="Birren B."/>
        </authorList>
    </citation>
    <scope>NUCLEOTIDE SEQUENCE [LARGE SCALE GENOMIC DNA]</scope>
    <source>
        <strain evidence="4 5">12_1B</strain>
    </source>
</reference>
<dbReference type="InterPro" id="IPR000160">
    <property type="entry name" value="GGDEF_dom"/>
</dbReference>
<feature type="domain" description="EAL" evidence="2">
    <location>
        <begin position="657"/>
        <end position="796"/>
    </location>
</feature>
<dbReference type="CDD" id="cd01949">
    <property type="entry name" value="GGDEF"/>
    <property type="match status" value="1"/>
</dbReference>
<name>H1PX16_9FUSO</name>
<dbReference type="PROSITE" id="PS50883">
    <property type="entry name" value="EAL"/>
    <property type="match status" value="1"/>
</dbReference>
<dbReference type="SMART" id="SM00267">
    <property type="entry name" value="GGDEF"/>
    <property type="match status" value="1"/>
</dbReference>
<gene>
    <name evidence="4" type="ORF">HMPREF0402_02959</name>
</gene>
<dbReference type="PATRIC" id="fig|457404.5.peg.3320"/>
<feature type="domain" description="GGDEF" evidence="3">
    <location>
        <begin position="520"/>
        <end position="648"/>
    </location>
</feature>
<accession>H1PX16</accession>
<protein>
    <submittedName>
        <fullName evidence="4">Diguanylate cyclase (GGDEF) domain-containing protein</fullName>
    </submittedName>
</protein>
<proteinExistence type="predicted"/>
<evidence type="ECO:0000259" key="2">
    <source>
        <dbReference type="PROSITE" id="PS50883"/>
    </source>
</evidence>
<keyword evidence="1" id="KW-0472">Membrane</keyword>
<dbReference type="SUPFAM" id="SSF55073">
    <property type="entry name" value="Nucleotide cyclase"/>
    <property type="match status" value="1"/>
</dbReference>
<keyword evidence="1" id="KW-0812">Transmembrane</keyword>
<evidence type="ECO:0000313" key="5">
    <source>
        <dbReference type="Proteomes" id="UP000003233"/>
    </source>
</evidence>
<sequence length="796" mass="93004">MEMKSKYKKILEAAFVLITSVIVCMSGSLFYKKAVEVRKQDAETILKFYSEKIVLEIKESLNFSKSLVEMISINPEEISWLEDKFENVAGREEILFMYFIKENTIEHVFPKEFDKNLGKTLNEMSYVYTLTKLLGEPVVEGPISLQGIDKKGYLFLNPIMYKGKYWGEVVVALDEDFVLKQMDLEYLKSKGYEFELWHINSQNGRKNMVAVSDSQRDFSHGAKASFFLPTQWTLSIIPTAGWMSVNTFFRIIITCILVEILLLGSFYYWLKYKKTNKKFEDLSFMELSTGLYSYKGFVKELTGRLKKRRETFALFYFVIEDFNSISQLAGEEQKNEFFRNISKIIEEYIKSEYIKSEYIKSEYIIGHIGESNFMIAVFENMEEQAMADITKGLSLELIWKVRLNDKKVFLNTYYRYLKVEKEEENPLECIRKIVEEYYSEKTKKSPITLLTKKFNELLEGKSNVVFDEADNQEMLELSMVLNKYRKQMERIAYYDPIFNIGNRLKCQRDSDILIAYNKKRKFTIFCIDICSFSRYNELFNIETGDEILKETSKRLVKLFGDYTYRINGDVFLGISFSKKTHDEIVGNIREKLTEPIYVNGLKFILKVNIGICIYPIHGNTSEKLLEKVQISLRYAKNYQMAKAVMYDETIDDLISKEKNILRLLEEKLVNGELEVWYQPIWNIKKNTFTSAEALIRLKDDNGGYFPAIQVIEIAEKNGVVEKIGNYVLERVCKFMRDFGLDSIGVNTSIQQFLVEDCVDNILKIINKNKISPNNISLEITETLLMSSLDKMNSIIL</sequence>
<comment type="caution">
    <text evidence="4">The sequence shown here is derived from an EMBL/GenBank/DDBJ whole genome shotgun (WGS) entry which is preliminary data.</text>
</comment>
<dbReference type="InterPro" id="IPR043128">
    <property type="entry name" value="Rev_trsase/Diguanyl_cyclase"/>
</dbReference>
<dbReference type="Proteomes" id="UP000003233">
    <property type="component" value="Unassembled WGS sequence"/>
</dbReference>
<organism evidence="4 5">
    <name type="scientific">Fusobacterium ulcerans 12-1B</name>
    <dbReference type="NCBI Taxonomy" id="457404"/>
    <lineage>
        <taxon>Bacteria</taxon>
        <taxon>Fusobacteriati</taxon>
        <taxon>Fusobacteriota</taxon>
        <taxon>Fusobacteriia</taxon>
        <taxon>Fusobacteriales</taxon>
        <taxon>Fusobacteriaceae</taxon>
        <taxon>Fusobacterium</taxon>
    </lineage>
</organism>
<dbReference type="PROSITE" id="PS50887">
    <property type="entry name" value="GGDEF"/>
    <property type="match status" value="1"/>
</dbReference>
<dbReference type="GO" id="GO:0071111">
    <property type="term" value="F:cyclic-guanylate-specific phosphodiesterase activity"/>
    <property type="evidence" value="ECO:0007669"/>
    <property type="project" value="InterPro"/>
</dbReference>
<dbReference type="HOGENOM" id="CLU_352940_0_0_0"/>
<keyword evidence="5" id="KW-1185">Reference proteome</keyword>
<dbReference type="PANTHER" id="PTHR33121:SF71">
    <property type="entry name" value="OXYGEN SENSOR PROTEIN DOSP"/>
    <property type="match status" value="1"/>
</dbReference>
<dbReference type="SUPFAM" id="SSF141868">
    <property type="entry name" value="EAL domain-like"/>
    <property type="match status" value="1"/>
</dbReference>
<dbReference type="CDD" id="cd01948">
    <property type="entry name" value="EAL"/>
    <property type="match status" value="1"/>
</dbReference>
<dbReference type="Gene3D" id="3.30.70.270">
    <property type="match status" value="2"/>
</dbReference>
<dbReference type="InterPro" id="IPR050706">
    <property type="entry name" value="Cyclic-di-GMP_PDE-like"/>
</dbReference>
<dbReference type="Pfam" id="PF00990">
    <property type="entry name" value="GGDEF"/>
    <property type="match status" value="1"/>
</dbReference>
<dbReference type="AlphaFoldDB" id="H1PX16"/>
<feature type="transmembrane region" description="Helical" evidence="1">
    <location>
        <begin position="12"/>
        <end position="31"/>
    </location>
</feature>
<dbReference type="Gene3D" id="3.20.20.450">
    <property type="entry name" value="EAL domain"/>
    <property type="match status" value="1"/>
</dbReference>
<dbReference type="SMART" id="SM00052">
    <property type="entry name" value="EAL"/>
    <property type="match status" value="1"/>
</dbReference>
<keyword evidence="1" id="KW-1133">Transmembrane helix</keyword>
<dbReference type="PANTHER" id="PTHR33121">
    <property type="entry name" value="CYCLIC DI-GMP PHOSPHODIESTERASE PDEF"/>
    <property type="match status" value="1"/>
</dbReference>
<evidence type="ECO:0000313" key="4">
    <source>
        <dbReference type="EMBL" id="EHO78832.2"/>
    </source>
</evidence>